<dbReference type="PROSITE" id="PS50157">
    <property type="entry name" value="ZINC_FINGER_C2H2_2"/>
    <property type="match status" value="5"/>
</dbReference>
<evidence type="ECO:0000259" key="7">
    <source>
        <dbReference type="PROSITE" id="PS50013"/>
    </source>
</evidence>
<feature type="domain" description="C2H2-type" evidence="8">
    <location>
        <begin position="1474"/>
        <end position="1503"/>
    </location>
</feature>
<feature type="compositionally biased region" description="Polar residues" evidence="6">
    <location>
        <begin position="294"/>
        <end position="305"/>
    </location>
</feature>
<dbReference type="PROSITE" id="PS50013">
    <property type="entry name" value="CHROMO_2"/>
    <property type="match status" value="1"/>
</dbReference>
<dbReference type="InterPro" id="IPR016197">
    <property type="entry name" value="Chromo-like_dom_sf"/>
</dbReference>
<evidence type="ECO:0000313" key="10">
    <source>
        <dbReference type="RefSeq" id="XP_022253749.1"/>
    </source>
</evidence>
<keyword evidence="4" id="KW-0862">Zinc</keyword>
<feature type="domain" description="C2H2-type" evidence="8">
    <location>
        <begin position="1394"/>
        <end position="1417"/>
    </location>
</feature>
<feature type="compositionally biased region" description="Polar residues" evidence="6">
    <location>
        <begin position="1211"/>
        <end position="1232"/>
    </location>
</feature>
<feature type="region of interest" description="Disordered" evidence="6">
    <location>
        <begin position="184"/>
        <end position="204"/>
    </location>
</feature>
<feature type="region of interest" description="Disordered" evidence="6">
    <location>
        <begin position="294"/>
        <end position="369"/>
    </location>
</feature>
<dbReference type="SMART" id="SM00298">
    <property type="entry name" value="CHROMO"/>
    <property type="match status" value="1"/>
</dbReference>
<evidence type="ECO:0000256" key="1">
    <source>
        <dbReference type="ARBA" id="ARBA00022723"/>
    </source>
</evidence>
<dbReference type="RefSeq" id="XP_022253749.1">
    <property type="nucleotide sequence ID" value="XM_022398041.1"/>
</dbReference>
<name>A0ABM1TCZ3_LIMPO</name>
<dbReference type="Gene3D" id="2.40.50.40">
    <property type="match status" value="1"/>
</dbReference>
<evidence type="ECO:0000256" key="4">
    <source>
        <dbReference type="ARBA" id="ARBA00022833"/>
    </source>
</evidence>
<keyword evidence="3 5" id="KW-0863">Zinc-finger</keyword>
<feature type="compositionally biased region" description="Basic and acidic residues" evidence="6">
    <location>
        <begin position="17"/>
        <end position="32"/>
    </location>
</feature>
<evidence type="ECO:0000256" key="6">
    <source>
        <dbReference type="SAM" id="MobiDB-lite"/>
    </source>
</evidence>
<feature type="compositionally biased region" description="Basic and acidic residues" evidence="6">
    <location>
        <begin position="237"/>
        <end position="253"/>
    </location>
</feature>
<sequence length="1538" mass="174577">MNFSPHNFLSGSSSDHACNEFKKDSTKLKDIPAVKLKGQQGTLSPRSGPSRSSSHGKAIQGKVTPSRQKEKQQTLSPKKLSKSTSRESTPSLTPLKRKSPGSPSPKRVKHKSSPSTSEQDILANKLSKAKKIFSVEKILNKRKHKDKVEYLIKWKNYPDSENCWEPEENILSKDLIEEYEQNIRCKSSPKKRKGQTSDTPGVELKKVKVELRDCSEISHELLVKEDKPDTSLQETSDTEKDKDVIKNIQENKENCTSLPEQDNSKEVDKDDKAIVKDLPLVGVDNTHSLLVDSQIESNEVEQPQASEGKIRSRRSTSMAARNFIKSVCQRKHHTKNSQKSSEVGESKVLHKKTREPKKSELDYDSDSDSSTIFIPKSCLENSANVKNYSFRKYFSYLILNTEKVYLLGRNGKYRGKEHFKDDDRLSFLSNHVTKSYKLVKRESGYEHTRGRSRGRPKGSVHGRGRGKINEMVNNRQDPNKYEVCDVSESSQGDEETEPEFSVKKQTLVVRGAFRSRSRGRGRVQSIRQINSEKRAIINTKNKMSCIEKNSKVDFVKKDKKNVLKSFSSLKKTRGGKFTCSKDNRVNFVKSNVLSGDNLYNLKTVVKKRKVGRPPKSTKAQVQDPNALINQFGLPPHLEGPPPPEENPGKEILRGHQKNRFFVSMPDKTLVEVNCSDTQKALLKAESKLKAFSSTTPNQEECNSFGLPKLEECTLDPVDDSSMSKLPNTVLLIESELPVEEAENKDTFVGVYLFSQVFSPSEKVQKCMICPEKNNFKTVRDLEKHYRKVHDLVTTIMKAQYEESHVFVCIPSNVNQNTVLKSKCRFCQALLRNINQVHEHYSTSHGKVVRNIPESQISFLGRFFYCSMCSYPSSTITSHLDHMKTVHSMKTFVCRHCNFCSPQPYKLQLHVRQNHLSAILDSKCPACQLHFKERGGLVAHMQQTHAVQTAPNIWSCIKCHYPCEEENQLATHLAQCENCQTLTPTNKPEADQQSEPNVGSGTVFYKCNLCSLTFTAEEDIKKHMEEGVHLSPENTENRDTQNSNILGKSLDSSTAESTCFVCCMRFPTADLCHEHQKHVHMRWVDREIPDHSYEELPDLNNGKNTKQCSSVTEITASKNHNPLVSSASSEEVPAPHHEENVLKPEMDSITSSEMTSEDNHTEECKAPLVTDSEISESKEGGESAVKETSISENVINTQPVTNGCNDQKTNVDSPAGVTETQQNGIQESLPQNSVEDKTQARTEFIMIKDVPTDKQLVELGFPSKVGHYCHLCEMVIQSYPLYYMHMYNVHSLEKRFQCIISDCKHTFSSAAAFQCHAQKHNQKSESFCSLCDMVFEDSKNLQDHIFSPQHGTKYIKTQEKYFHSEPRNYRCKVCLSWFGLFAIFVKHMETESHQYRCKYCGLTFVQPGPRRNHIQSVHPEMANVCEICGVKMESSQALWGHLSGHGIVHECPKCRRRFLQKEQLSAHLEVHDPPVSCPWEGCSKQLSSKMGLYNHLKSHQEKRDFDCSHCGKGWTSLRGDTENGKVLANKFHIIQMRED</sequence>
<evidence type="ECO:0000313" key="9">
    <source>
        <dbReference type="Proteomes" id="UP000694941"/>
    </source>
</evidence>
<feature type="region of interest" description="Disordered" evidence="6">
    <location>
        <begin position="1"/>
        <end position="123"/>
    </location>
</feature>
<dbReference type="InterPro" id="IPR023780">
    <property type="entry name" value="Chromo_domain"/>
</dbReference>
<dbReference type="InterPro" id="IPR003604">
    <property type="entry name" value="Matrin/U1-like-C_Znf_C2H2"/>
</dbReference>
<dbReference type="SMART" id="SM00355">
    <property type="entry name" value="ZnF_C2H2"/>
    <property type="match status" value="16"/>
</dbReference>
<protein>
    <submittedName>
        <fullName evidence="10">Uncharacterized protein LOC106469502</fullName>
    </submittedName>
</protein>
<feature type="region of interest" description="Disordered" evidence="6">
    <location>
        <begin position="222"/>
        <end position="270"/>
    </location>
</feature>
<gene>
    <name evidence="10" type="primary">LOC106469502</name>
</gene>
<evidence type="ECO:0000259" key="8">
    <source>
        <dbReference type="PROSITE" id="PS50157"/>
    </source>
</evidence>
<keyword evidence="9" id="KW-1185">Reference proteome</keyword>
<keyword evidence="1" id="KW-0479">Metal-binding</keyword>
<feature type="region of interest" description="Disordered" evidence="6">
    <location>
        <begin position="442"/>
        <end position="471"/>
    </location>
</feature>
<dbReference type="GeneID" id="106469502"/>
<feature type="compositionally biased region" description="Polar residues" evidence="6">
    <location>
        <begin position="1"/>
        <end position="16"/>
    </location>
</feature>
<keyword evidence="2" id="KW-0677">Repeat</keyword>
<dbReference type="Gene3D" id="3.30.160.60">
    <property type="entry name" value="Classic Zinc Finger"/>
    <property type="match status" value="5"/>
</dbReference>
<feature type="compositionally biased region" description="Low complexity" evidence="6">
    <location>
        <begin position="44"/>
        <end position="53"/>
    </location>
</feature>
<dbReference type="PANTHER" id="PTHR24379">
    <property type="entry name" value="KRAB AND ZINC FINGER DOMAIN-CONTAINING"/>
    <property type="match status" value="1"/>
</dbReference>
<dbReference type="CDD" id="cd00024">
    <property type="entry name" value="CD_CSD"/>
    <property type="match status" value="1"/>
</dbReference>
<dbReference type="Proteomes" id="UP000694941">
    <property type="component" value="Unplaced"/>
</dbReference>
<feature type="compositionally biased region" description="Polar residues" evidence="6">
    <location>
        <begin position="1117"/>
        <end position="1128"/>
    </location>
</feature>
<dbReference type="SUPFAM" id="SSF57667">
    <property type="entry name" value="beta-beta-alpha zinc fingers"/>
    <property type="match status" value="2"/>
</dbReference>
<dbReference type="InterPro" id="IPR036236">
    <property type="entry name" value="Znf_C2H2_sf"/>
</dbReference>
<evidence type="ECO:0000256" key="2">
    <source>
        <dbReference type="ARBA" id="ARBA00022737"/>
    </source>
</evidence>
<dbReference type="InterPro" id="IPR013087">
    <property type="entry name" value="Znf_C2H2_type"/>
</dbReference>
<dbReference type="SUPFAM" id="SSF54160">
    <property type="entry name" value="Chromo domain-like"/>
    <property type="match status" value="1"/>
</dbReference>
<feature type="domain" description="C2H2-type" evidence="8">
    <location>
        <begin position="1004"/>
        <end position="1033"/>
    </location>
</feature>
<dbReference type="PROSITE" id="PS00028">
    <property type="entry name" value="ZINC_FINGER_C2H2_1"/>
    <property type="match status" value="8"/>
</dbReference>
<dbReference type="Pfam" id="PF00385">
    <property type="entry name" value="Chromo"/>
    <property type="match status" value="1"/>
</dbReference>
<feature type="region of interest" description="Disordered" evidence="6">
    <location>
        <begin position="1117"/>
        <end position="1137"/>
    </location>
</feature>
<dbReference type="PANTHER" id="PTHR24379:SF121">
    <property type="entry name" value="C2H2-TYPE DOMAIN-CONTAINING PROTEIN"/>
    <property type="match status" value="1"/>
</dbReference>
<dbReference type="SMART" id="SM00451">
    <property type="entry name" value="ZnF_U1"/>
    <property type="match status" value="2"/>
</dbReference>
<proteinExistence type="predicted"/>
<organism evidence="9 10">
    <name type="scientific">Limulus polyphemus</name>
    <name type="common">Atlantic horseshoe crab</name>
    <dbReference type="NCBI Taxonomy" id="6850"/>
    <lineage>
        <taxon>Eukaryota</taxon>
        <taxon>Metazoa</taxon>
        <taxon>Ecdysozoa</taxon>
        <taxon>Arthropoda</taxon>
        <taxon>Chelicerata</taxon>
        <taxon>Merostomata</taxon>
        <taxon>Xiphosura</taxon>
        <taxon>Limulidae</taxon>
        <taxon>Limulus</taxon>
    </lineage>
</organism>
<feature type="domain" description="C2H2-type" evidence="8">
    <location>
        <begin position="1295"/>
        <end position="1324"/>
    </location>
</feature>
<feature type="domain" description="Chromo" evidence="7">
    <location>
        <begin position="133"/>
        <end position="191"/>
    </location>
</feature>
<feature type="domain" description="C2H2-type" evidence="8">
    <location>
        <begin position="1448"/>
        <end position="1470"/>
    </location>
</feature>
<evidence type="ECO:0000256" key="3">
    <source>
        <dbReference type="ARBA" id="ARBA00022771"/>
    </source>
</evidence>
<feature type="compositionally biased region" description="Basic residues" evidence="6">
    <location>
        <begin position="450"/>
        <end position="466"/>
    </location>
</feature>
<dbReference type="InterPro" id="IPR000953">
    <property type="entry name" value="Chromo/chromo_shadow_dom"/>
</dbReference>
<reference evidence="10" key="1">
    <citation type="submission" date="2025-08" db="UniProtKB">
        <authorList>
            <consortium name="RefSeq"/>
        </authorList>
    </citation>
    <scope>IDENTIFICATION</scope>
    <source>
        <tissue evidence="10">Muscle</tissue>
    </source>
</reference>
<accession>A0ABM1TCZ3</accession>
<feature type="region of interest" description="Disordered" evidence="6">
    <location>
        <begin position="1211"/>
        <end position="1234"/>
    </location>
</feature>
<evidence type="ECO:0000256" key="5">
    <source>
        <dbReference type="PROSITE-ProRule" id="PRU00042"/>
    </source>
</evidence>